<dbReference type="Pfam" id="PF08327">
    <property type="entry name" value="AHSA1"/>
    <property type="match status" value="1"/>
</dbReference>
<proteinExistence type="inferred from homology"/>
<protein>
    <submittedName>
        <fullName evidence="3">Uncharacterized protein YndB with AHSA1/START domain</fullName>
    </submittedName>
</protein>
<dbReference type="Gene3D" id="3.30.530.20">
    <property type="match status" value="1"/>
</dbReference>
<dbReference type="InterPro" id="IPR013538">
    <property type="entry name" value="ASHA1/2-like_C"/>
</dbReference>
<evidence type="ECO:0000259" key="2">
    <source>
        <dbReference type="Pfam" id="PF08327"/>
    </source>
</evidence>
<feature type="domain" description="Activator of Hsp90 ATPase homologue 1/2-like C-terminal" evidence="2">
    <location>
        <begin position="19"/>
        <end position="143"/>
    </location>
</feature>
<dbReference type="OrthoDB" id="2355173at2"/>
<comment type="similarity">
    <text evidence="1">Belongs to the AHA1 family.</text>
</comment>
<evidence type="ECO:0000313" key="3">
    <source>
        <dbReference type="EMBL" id="TCP67327.1"/>
    </source>
</evidence>
<reference evidence="3 4" key="1">
    <citation type="submission" date="2019-03" db="EMBL/GenBank/DDBJ databases">
        <title>Genomic Encyclopedia of Type Strains, Phase IV (KMG-IV): sequencing the most valuable type-strain genomes for metagenomic binning, comparative biology and taxonomic classification.</title>
        <authorList>
            <person name="Goeker M."/>
        </authorList>
    </citation>
    <scope>NUCLEOTIDE SEQUENCE [LARGE SCALE GENOMIC DNA]</scope>
    <source>
        <strain evidence="3 4">DSM 46831</strain>
    </source>
</reference>
<evidence type="ECO:0000256" key="1">
    <source>
        <dbReference type="ARBA" id="ARBA00006817"/>
    </source>
</evidence>
<keyword evidence="4" id="KW-1185">Reference proteome</keyword>
<gene>
    <name evidence="3" type="ORF">EDD57_11914</name>
</gene>
<dbReference type="AlphaFoldDB" id="A0A4R2RX07"/>
<name>A0A4R2RX07_9BACL</name>
<accession>A0A4R2RX07</accession>
<dbReference type="EMBL" id="SLXV01000019">
    <property type="protein sequence ID" value="TCP67327.1"/>
    <property type="molecule type" value="Genomic_DNA"/>
</dbReference>
<dbReference type="SUPFAM" id="SSF55961">
    <property type="entry name" value="Bet v1-like"/>
    <property type="match status" value="1"/>
</dbReference>
<dbReference type="Proteomes" id="UP000294746">
    <property type="component" value="Unassembled WGS sequence"/>
</dbReference>
<evidence type="ECO:0000313" key="4">
    <source>
        <dbReference type="Proteomes" id="UP000294746"/>
    </source>
</evidence>
<organism evidence="3 4">
    <name type="scientific">Baia soyae</name>
    <dbReference type="NCBI Taxonomy" id="1544746"/>
    <lineage>
        <taxon>Bacteria</taxon>
        <taxon>Bacillati</taxon>
        <taxon>Bacillota</taxon>
        <taxon>Bacilli</taxon>
        <taxon>Bacillales</taxon>
        <taxon>Thermoactinomycetaceae</taxon>
        <taxon>Baia</taxon>
    </lineage>
</organism>
<sequence>MKPNTTALPDIKHSVVLHAPLKTVWDIVSNSESIASWFMPNNLELKIGCEFHINSPFGPSPCKIIEVDEPHRLSFSWDIDGWVITFLLKKCNDQQTEFTLIHSGWKEADHLLPKANEKSSVIRERMDEGWKVIISDRLTKVVEGK</sequence>
<dbReference type="InterPro" id="IPR023393">
    <property type="entry name" value="START-like_dom_sf"/>
</dbReference>
<comment type="caution">
    <text evidence="3">The sequence shown here is derived from an EMBL/GenBank/DDBJ whole genome shotgun (WGS) entry which is preliminary data.</text>
</comment>
<dbReference type="CDD" id="cd07814">
    <property type="entry name" value="SRPBCC_CalC_Aha1-like"/>
    <property type="match status" value="1"/>
</dbReference>
<dbReference type="RefSeq" id="WP_131848871.1">
    <property type="nucleotide sequence ID" value="NZ_SLXV01000019.1"/>
</dbReference>